<keyword evidence="1" id="KW-0853">WD repeat</keyword>
<dbReference type="InterPro" id="IPR022052">
    <property type="entry name" value="Histone-bd_RBBP4-like_N"/>
</dbReference>
<protein>
    <recommendedName>
        <fullName evidence="3">Histone-binding protein RBBP4-like N-terminal domain-containing protein</fullName>
    </recommendedName>
</protein>
<dbReference type="AlphaFoldDB" id="A0A8C6D1P4"/>
<feature type="domain" description="Histone-binding protein RBBP4-like N-terminal" evidence="3">
    <location>
        <begin position="19"/>
        <end position="57"/>
    </location>
</feature>
<keyword evidence="2" id="KW-0677">Repeat</keyword>
<name>A0A8C6D1P4_MOSMO</name>
<evidence type="ECO:0000313" key="5">
    <source>
        <dbReference type="Proteomes" id="UP000694544"/>
    </source>
</evidence>
<dbReference type="Pfam" id="PF12265">
    <property type="entry name" value="CAF1C_H4-bd"/>
    <property type="match status" value="1"/>
</dbReference>
<sequence>MADKEAAFDDTVKERVLNEEYKIWKKNTPFLYLVMTHALEWPSLTAQWLPDVTRPEGKDFMWRMAENIYNDEDPEGSVDPEGQGS</sequence>
<dbReference type="GeneTree" id="ENSGT00940000153375"/>
<dbReference type="Gene3D" id="2.130.10.10">
    <property type="entry name" value="YVTN repeat-like/Quinoprotein amine dehydrogenase"/>
    <property type="match status" value="1"/>
</dbReference>
<proteinExistence type="predicted"/>
<reference evidence="4" key="2">
    <citation type="submission" date="2025-09" db="UniProtKB">
        <authorList>
            <consortium name="Ensembl"/>
        </authorList>
    </citation>
    <scope>IDENTIFICATION</scope>
</reference>
<dbReference type="PANTHER" id="PTHR22850">
    <property type="entry name" value="WD40 REPEAT FAMILY"/>
    <property type="match status" value="1"/>
</dbReference>
<organism evidence="4 5">
    <name type="scientific">Moschus moschiferus</name>
    <name type="common">Siberian musk deer</name>
    <name type="synonym">Moschus sibiricus</name>
    <dbReference type="NCBI Taxonomy" id="68415"/>
    <lineage>
        <taxon>Eukaryota</taxon>
        <taxon>Metazoa</taxon>
        <taxon>Chordata</taxon>
        <taxon>Craniata</taxon>
        <taxon>Vertebrata</taxon>
        <taxon>Euteleostomi</taxon>
        <taxon>Mammalia</taxon>
        <taxon>Eutheria</taxon>
        <taxon>Laurasiatheria</taxon>
        <taxon>Artiodactyla</taxon>
        <taxon>Ruminantia</taxon>
        <taxon>Pecora</taxon>
        <taxon>Moschidae</taxon>
        <taxon>Moschus</taxon>
    </lineage>
</organism>
<dbReference type="InterPro" id="IPR015943">
    <property type="entry name" value="WD40/YVTN_repeat-like_dom_sf"/>
</dbReference>
<evidence type="ECO:0000313" key="4">
    <source>
        <dbReference type="Ensembl" id="ENSMMSP00000007377.1"/>
    </source>
</evidence>
<dbReference type="Ensembl" id="ENSMMST00000008171.1">
    <property type="protein sequence ID" value="ENSMMSP00000007377.1"/>
    <property type="gene ID" value="ENSMMSG00000005733.1"/>
</dbReference>
<dbReference type="Proteomes" id="UP000694544">
    <property type="component" value="Unplaced"/>
</dbReference>
<evidence type="ECO:0000259" key="3">
    <source>
        <dbReference type="Pfam" id="PF12265"/>
    </source>
</evidence>
<evidence type="ECO:0000256" key="2">
    <source>
        <dbReference type="ARBA" id="ARBA00022737"/>
    </source>
</evidence>
<keyword evidence="5" id="KW-1185">Reference proteome</keyword>
<evidence type="ECO:0000256" key="1">
    <source>
        <dbReference type="ARBA" id="ARBA00022574"/>
    </source>
</evidence>
<reference evidence="4" key="1">
    <citation type="submission" date="2025-08" db="UniProtKB">
        <authorList>
            <consortium name="Ensembl"/>
        </authorList>
    </citation>
    <scope>IDENTIFICATION</scope>
</reference>
<dbReference type="InterPro" id="IPR050459">
    <property type="entry name" value="WD_repeat_RBAP46/RBAP48/MSI1"/>
</dbReference>
<accession>A0A8C6D1P4</accession>